<dbReference type="InterPro" id="IPR002877">
    <property type="entry name" value="RNA_MeTrfase_FtsJ_dom"/>
</dbReference>
<evidence type="ECO:0000256" key="6">
    <source>
        <dbReference type="ARBA" id="ARBA00041184"/>
    </source>
</evidence>
<dbReference type="STRING" id="1531966.A0A0A1TM80"/>
<evidence type="ECO:0000256" key="7">
    <source>
        <dbReference type="PIRSR" id="PIRSR005461-1"/>
    </source>
</evidence>
<dbReference type="InterPro" id="IPR050082">
    <property type="entry name" value="RNA_methyltr_RlmE"/>
</dbReference>
<proteinExistence type="inferred from homology"/>
<evidence type="ECO:0000256" key="4">
    <source>
        <dbReference type="ARBA" id="ARBA00022679"/>
    </source>
</evidence>
<dbReference type="GO" id="GO:0008650">
    <property type="term" value="F:rRNA (uridine-2'-O-)-methyltransferase activity"/>
    <property type="evidence" value="ECO:0007669"/>
    <property type="project" value="EnsemblFungi"/>
</dbReference>
<evidence type="ECO:0000256" key="2">
    <source>
        <dbReference type="ARBA" id="ARBA00022552"/>
    </source>
</evidence>
<evidence type="ECO:0000313" key="9">
    <source>
        <dbReference type="EMBL" id="CEJ92210.1"/>
    </source>
</evidence>
<dbReference type="Gene3D" id="3.40.50.150">
    <property type="entry name" value="Vaccinia Virus protein VP39"/>
    <property type="match status" value="1"/>
</dbReference>
<keyword evidence="5 7" id="KW-0949">S-adenosyl-L-methionine</keyword>
<dbReference type="PANTHER" id="PTHR10920">
    <property type="entry name" value="RIBOSOMAL RNA METHYLTRANSFERASE"/>
    <property type="match status" value="1"/>
</dbReference>
<dbReference type="EMBL" id="CDHN01000004">
    <property type="protein sequence ID" value="CEJ92210.1"/>
    <property type="molecule type" value="Genomic_DNA"/>
</dbReference>
<evidence type="ECO:0000313" key="10">
    <source>
        <dbReference type="Proteomes" id="UP000039046"/>
    </source>
</evidence>
<dbReference type="InterPro" id="IPR015507">
    <property type="entry name" value="rRNA-MeTfrase_E"/>
</dbReference>
<dbReference type="HOGENOM" id="CLU_009422_2_0_1"/>
<evidence type="ECO:0000256" key="3">
    <source>
        <dbReference type="ARBA" id="ARBA00022603"/>
    </source>
</evidence>
<organism evidence="9 10">
    <name type="scientific">[Torrubiella] hemipterigena</name>
    <dbReference type="NCBI Taxonomy" id="1531966"/>
    <lineage>
        <taxon>Eukaryota</taxon>
        <taxon>Fungi</taxon>
        <taxon>Dikarya</taxon>
        <taxon>Ascomycota</taxon>
        <taxon>Pezizomycotina</taxon>
        <taxon>Sordariomycetes</taxon>
        <taxon>Hypocreomycetidae</taxon>
        <taxon>Hypocreales</taxon>
        <taxon>Clavicipitaceae</taxon>
        <taxon>Clavicipitaceae incertae sedis</taxon>
        <taxon>'Torrubiella' clade</taxon>
    </lineage>
</organism>
<dbReference type="PIRSF" id="PIRSF005461">
    <property type="entry name" value="23S_rRNA_mtase"/>
    <property type="match status" value="1"/>
</dbReference>
<gene>
    <name evidence="9" type="ORF">VHEMI07871</name>
</gene>
<feature type="active site" description="Proton acceptor" evidence="7">
    <location>
        <position position="208"/>
    </location>
</feature>
<dbReference type="Pfam" id="PF01728">
    <property type="entry name" value="FtsJ"/>
    <property type="match status" value="1"/>
</dbReference>
<name>A0A0A1TM80_9HYPO</name>
<dbReference type="PANTHER" id="PTHR10920:SF18">
    <property type="entry name" value="RRNA METHYLTRANSFERASE 2, MITOCHONDRIAL"/>
    <property type="match status" value="1"/>
</dbReference>
<keyword evidence="2" id="KW-0698">rRNA processing</keyword>
<sequence>MSLHTALRPKYRSFPTLIFPISRNSSSTSRWKLRQQGDSAARDAKRRGLKSRAAFKLLEMDSKYRLFKPGMTVVDLGYAPGSWSQVAIDRTTRRGTVIGIDLIPAQPPSGVTAFQGDFLSPDVQQFMKDYISKTSLTKKQGTRSGVADHTVEDSKGSASGVVDVVLSDMLMNTSGTPFRDHAGSMNLCRAALQFSMDTLKIGGHFVCKFYQGIEDKAFEYELKAAFSHVFREKPDASRSESREAYFVALRRKARQ</sequence>
<keyword evidence="4 9" id="KW-0808">Transferase</keyword>
<dbReference type="OrthoDB" id="20105at2759"/>
<dbReference type="SUPFAM" id="SSF53335">
    <property type="entry name" value="S-adenosyl-L-methionine-dependent methyltransferases"/>
    <property type="match status" value="1"/>
</dbReference>
<dbReference type="InterPro" id="IPR029063">
    <property type="entry name" value="SAM-dependent_MTases_sf"/>
</dbReference>
<keyword evidence="3 9" id="KW-0489">Methyltransferase</keyword>
<dbReference type="GO" id="GO:0005739">
    <property type="term" value="C:mitochondrion"/>
    <property type="evidence" value="ECO:0007669"/>
    <property type="project" value="EnsemblFungi"/>
</dbReference>
<reference evidence="9 10" key="1">
    <citation type="journal article" date="2015" name="Genome Announc.">
        <title>Draft Genome Sequence and Gene Annotation of the Entomopathogenic Fungus Verticillium hemipterigenum.</title>
        <authorList>
            <person name="Horn F."/>
            <person name="Habel A."/>
            <person name="Scharf D.H."/>
            <person name="Dworschak J."/>
            <person name="Brakhage A.A."/>
            <person name="Guthke R."/>
            <person name="Hertweck C."/>
            <person name="Linde J."/>
        </authorList>
    </citation>
    <scope>NUCLEOTIDE SEQUENCE [LARGE SCALE GENOMIC DNA]</scope>
</reference>
<dbReference type="Proteomes" id="UP000039046">
    <property type="component" value="Unassembled WGS sequence"/>
</dbReference>
<accession>A0A0A1TM80</accession>
<keyword evidence="10" id="KW-1185">Reference proteome</keyword>
<dbReference type="HAMAP" id="MF_01547">
    <property type="entry name" value="RNA_methyltr_E"/>
    <property type="match status" value="1"/>
</dbReference>
<comment type="similarity">
    <text evidence="1">Belongs to the class I-like SAM-binding methyltransferase superfamily. RNA methyltransferase RlmE family.</text>
</comment>
<feature type="domain" description="Ribosomal RNA methyltransferase FtsJ" evidence="8">
    <location>
        <begin position="50"/>
        <end position="251"/>
    </location>
</feature>
<evidence type="ECO:0000259" key="8">
    <source>
        <dbReference type="Pfam" id="PF01728"/>
    </source>
</evidence>
<evidence type="ECO:0000256" key="1">
    <source>
        <dbReference type="ARBA" id="ARBA00009258"/>
    </source>
</evidence>
<evidence type="ECO:0000256" key="5">
    <source>
        <dbReference type="ARBA" id="ARBA00022691"/>
    </source>
</evidence>
<dbReference type="AlphaFoldDB" id="A0A0A1TM80"/>
<protein>
    <recommendedName>
        <fullName evidence="6">rRNA methyltransferase 2, mitochondrial</fullName>
    </recommendedName>
</protein>